<protein>
    <submittedName>
        <fullName evidence="5">Bifunctional transcriptional activator/DNA repair enzyme AdaA</fullName>
        <ecNumber evidence="5">2.1.1.-</ecNumber>
    </submittedName>
</protein>
<dbReference type="InterPro" id="IPR003313">
    <property type="entry name" value="AraC-bd"/>
</dbReference>
<keyword evidence="2" id="KW-0238">DNA-binding</keyword>
<dbReference type="AlphaFoldDB" id="A0A1E7X845"/>
<dbReference type="PANTHER" id="PTHR43280">
    <property type="entry name" value="ARAC-FAMILY TRANSCRIPTIONAL REGULATOR"/>
    <property type="match status" value="1"/>
</dbReference>
<evidence type="ECO:0000313" key="6">
    <source>
        <dbReference type="Proteomes" id="UP000177010"/>
    </source>
</evidence>
<dbReference type="Gene3D" id="2.60.120.280">
    <property type="entry name" value="Regulatory protein AraC"/>
    <property type="match status" value="1"/>
</dbReference>
<keyword evidence="1" id="KW-0805">Transcription regulation</keyword>
<dbReference type="SUPFAM" id="SSF51215">
    <property type="entry name" value="Regulatory protein AraC"/>
    <property type="match status" value="1"/>
</dbReference>
<dbReference type="GO" id="GO:0008168">
    <property type="term" value="F:methyltransferase activity"/>
    <property type="evidence" value="ECO:0007669"/>
    <property type="project" value="UniProtKB-KW"/>
</dbReference>
<dbReference type="STRING" id="481719.LASUN_25730"/>
<dbReference type="InterPro" id="IPR037923">
    <property type="entry name" value="HTH-like"/>
</dbReference>
<dbReference type="EC" id="2.1.1.-" evidence="5"/>
<keyword evidence="3" id="KW-0804">Transcription</keyword>
<dbReference type="GO" id="GO:0003700">
    <property type="term" value="F:DNA-binding transcription factor activity"/>
    <property type="evidence" value="ECO:0007669"/>
    <property type="project" value="InterPro"/>
</dbReference>
<comment type="caution">
    <text evidence="5">The sequence shown here is derived from an EMBL/GenBank/DDBJ whole genome shotgun (WGS) entry which is preliminary data.</text>
</comment>
<evidence type="ECO:0000256" key="3">
    <source>
        <dbReference type="ARBA" id="ARBA00023163"/>
    </source>
</evidence>
<dbReference type="Pfam" id="PF12833">
    <property type="entry name" value="HTH_18"/>
    <property type="match status" value="1"/>
</dbReference>
<keyword evidence="5" id="KW-0489">Methyltransferase</keyword>
<dbReference type="Proteomes" id="UP000177010">
    <property type="component" value="Unassembled WGS sequence"/>
</dbReference>
<dbReference type="SUPFAM" id="SSF46689">
    <property type="entry name" value="Homeodomain-like"/>
    <property type="match status" value="2"/>
</dbReference>
<reference evidence="5 6" key="1">
    <citation type="submission" date="2016-09" db="EMBL/GenBank/DDBJ databases">
        <title>Genome Sequence of Lactobacillus sunkii Strain CG01.</title>
        <authorList>
            <person name="Poehlein A."/>
            <person name="Gabris C."/>
            <person name="Bengelsdorf F.R."/>
            <person name="Duerre P."/>
            <person name="Daniel R."/>
        </authorList>
    </citation>
    <scope>NUCLEOTIDE SEQUENCE [LARGE SCALE GENOMIC DNA]</scope>
    <source>
        <strain evidence="5 6">CG_D</strain>
    </source>
</reference>
<dbReference type="PANTHER" id="PTHR43280:SF2">
    <property type="entry name" value="HTH-TYPE TRANSCRIPTIONAL REGULATOR EXSA"/>
    <property type="match status" value="1"/>
</dbReference>
<evidence type="ECO:0000256" key="2">
    <source>
        <dbReference type="ARBA" id="ARBA00023125"/>
    </source>
</evidence>
<dbReference type="GO" id="GO:0043565">
    <property type="term" value="F:sequence-specific DNA binding"/>
    <property type="evidence" value="ECO:0007669"/>
    <property type="project" value="InterPro"/>
</dbReference>
<keyword evidence="5" id="KW-0808">Transferase</keyword>
<evidence type="ECO:0000256" key="1">
    <source>
        <dbReference type="ARBA" id="ARBA00023015"/>
    </source>
</evidence>
<dbReference type="RefSeq" id="WP_057824538.1">
    <property type="nucleotide sequence ID" value="NZ_JAZHVW010000009.1"/>
</dbReference>
<gene>
    <name evidence="5" type="primary">adaA_4</name>
    <name evidence="5" type="ORF">LASUN_25730</name>
</gene>
<evidence type="ECO:0000313" key="5">
    <source>
        <dbReference type="EMBL" id="OFA09306.1"/>
    </source>
</evidence>
<dbReference type="InterPro" id="IPR018060">
    <property type="entry name" value="HTH_AraC"/>
</dbReference>
<dbReference type="SMART" id="SM00342">
    <property type="entry name" value="HTH_ARAC"/>
    <property type="match status" value="1"/>
</dbReference>
<dbReference type="GO" id="GO:0032259">
    <property type="term" value="P:methylation"/>
    <property type="evidence" value="ECO:0007669"/>
    <property type="project" value="UniProtKB-KW"/>
</dbReference>
<organism evidence="5 6">
    <name type="scientific">Lentilactobacillus sunkii</name>
    <dbReference type="NCBI Taxonomy" id="481719"/>
    <lineage>
        <taxon>Bacteria</taxon>
        <taxon>Bacillati</taxon>
        <taxon>Bacillota</taxon>
        <taxon>Bacilli</taxon>
        <taxon>Lactobacillales</taxon>
        <taxon>Lactobacillaceae</taxon>
        <taxon>Lentilactobacillus</taxon>
    </lineage>
</organism>
<dbReference type="InterPro" id="IPR009057">
    <property type="entry name" value="Homeodomain-like_sf"/>
</dbReference>
<name>A0A1E7X845_9LACO</name>
<proteinExistence type="predicted"/>
<accession>A0A1E7X845</accession>
<dbReference type="EMBL" id="MIQE01000029">
    <property type="protein sequence ID" value="OFA09306.1"/>
    <property type="molecule type" value="Genomic_DNA"/>
</dbReference>
<dbReference type="Pfam" id="PF02311">
    <property type="entry name" value="AraC_binding"/>
    <property type="match status" value="1"/>
</dbReference>
<dbReference type="PROSITE" id="PS01124">
    <property type="entry name" value="HTH_ARAC_FAMILY_2"/>
    <property type="match status" value="1"/>
</dbReference>
<evidence type="ECO:0000259" key="4">
    <source>
        <dbReference type="PROSITE" id="PS01124"/>
    </source>
</evidence>
<feature type="domain" description="HTH araC/xylS-type" evidence="4">
    <location>
        <begin position="167"/>
        <end position="266"/>
    </location>
</feature>
<dbReference type="Gene3D" id="1.10.10.60">
    <property type="entry name" value="Homeodomain-like"/>
    <property type="match status" value="2"/>
</dbReference>
<sequence>MRIAFNKPNQPLPLYCESIGYHWSQPPIHRSNGYYTYHWLQTEMGTGVVNIENQQFLLGPNQGILFRPRIPHEYHPLDQKNWKTAFLSFDGTLCEELAQYLGLKDFLYIDRISPEIMAFIPEIFHDFISSNTVSLPDQSVEIYKFIMLLHQNNVFKDLHSNATHITLPIVNYISDHYSEKVSNEQLSKITSYSVTYQNRVFKKAFDITPLEYLTNYRMKKAKEFLLTHPEWEINTIGNKVGFHNISHFISQFKKTYHTTPTKFRRFI</sequence>